<comment type="caution">
    <text evidence="2">The sequence shown here is derived from an EMBL/GenBank/DDBJ whole genome shotgun (WGS) entry which is preliminary data.</text>
</comment>
<dbReference type="InterPro" id="IPR055492">
    <property type="entry name" value="DUF7064"/>
</dbReference>
<dbReference type="RefSeq" id="WP_188447533.1">
    <property type="nucleotide sequence ID" value="NZ_BMDW01000013.1"/>
</dbReference>
<organism evidence="2 3">
    <name type="scientific">Sphingomonas psychrolutea</name>
    <dbReference type="NCBI Taxonomy" id="1259676"/>
    <lineage>
        <taxon>Bacteria</taxon>
        <taxon>Pseudomonadati</taxon>
        <taxon>Pseudomonadota</taxon>
        <taxon>Alphaproteobacteria</taxon>
        <taxon>Sphingomonadales</taxon>
        <taxon>Sphingomonadaceae</taxon>
        <taxon>Sphingomonas</taxon>
    </lineage>
</organism>
<name>A0ABQ1GWF7_9SPHN</name>
<protein>
    <recommendedName>
        <fullName evidence="1">DUF7064 domain-containing protein</fullName>
    </recommendedName>
</protein>
<evidence type="ECO:0000313" key="2">
    <source>
        <dbReference type="EMBL" id="GGA51775.1"/>
    </source>
</evidence>
<sequence>MITVDDFGFHPCDPTDRSWTETLFVIFSVPEAGISGNLYTLARPNLGICHSSIEIHKGMCFHPWQIHHNDAQMHLVCPDKFDDFTLENGLSFKAHNARDSEFSYNSLDGKCQLKLSFEAVCDPFDPHDPDQVPSLGKGTVAGYDGWNNGHMESKGRIRGSLTLRGKTYAVDCVDGMDKSWGPRRDWGNKGATWVQIDLGEGLSAFLVLGLSFENKEVRYGPFNYGFLAIGGERVPIVSASMTAQRSDMLVTRADVRFEDDQGNEYHARGTTIAAGPWYNFNPSSAAFQTLMRWESGTRVGYSHIADFAGLSYLSEGMSDNFANELDQ</sequence>
<dbReference type="Pfam" id="PF23212">
    <property type="entry name" value="DUF7064"/>
    <property type="match status" value="1"/>
</dbReference>
<feature type="domain" description="DUF7064" evidence="1">
    <location>
        <begin position="185"/>
        <end position="303"/>
    </location>
</feature>
<proteinExistence type="predicted"/>
<evidence type="ECO:0000259" key="1">
    <source>
        <dbReference type="Pfam" id="PF23212"/>
    </source>
</evidence>
<accession>A0ABQ1GWF7</accession>
<dbReference type="EMBL" id="BMDW01000013">
    <property type="protein sequence ID" value="GGA51775.1"/>
    <property type="molecule type" value="Genomic_DNA"/>
</dbReference>
<gene>
    <name evidence="2" type="ORF">GCM10011395_22640</name>
</gene>
<dbReference type="Proteomes" id="UP000618591">
    <property type="component" value="Unassembled WGS sequence"/>
</dbReference>
<evidence type="ECO:0000313" key="3">
    <source>
        <dbReference type="Proteomes" id="UP000618591"/>
    </source>
</evidence>
<reference evidence="3" key="1">
    <citation type="journal article" date="2019" name="Int. J. Syst. Evol. Microbiol.">
        <title>The Global Catalogue of Microorganisms (GCM) 10K type strain sequencing project: providing services to taxonomists for standard genome sequencing and annotation.</title>
        <authorList>
            <consortium name="The Broad Institute Genomics Platform"/>
            <consortium name="The Broad Institute Genome Sequencing Center for Infectious Disease"/>
            <person name="Wu L."/>
            <person name="Ma J."/>
        </authorList>
    </citation>
    <scope>NUCLEOTIDE SEQUENCE [LARGE SCALE GENOMIC DNA]</scope>
    <source>
        <strain evidence="3">CGMCC 1.10106</strain>
    </source>
</reference>
<keyword evidence="3" id="KW-1185">Reference proteome</keyword>